<dbReference type="RefSeq" id="WP_089767961.1">
    <property type="nucleotide sequence ID" value="NZ_FNPB01000009.1"/>
</dbReference>
<evidence type="ECO:0000256" key="1">
    <source>
        <dbReference type="SAM" id="MobiDB-lite"/>
    </source>
</evidence>
<evidence type="ECO:0000259" key="2">
    <source>
        <dbReference type="Pfam" id="PF13360"/>
    </source>
</evidence>
<protein>
    <submittedName>
        <fullName evidence="3">PQQ-like domain-containing protein</fullName>
    </submittedName>
</protein>
<dbReference type="SMART" id="SM00564">
    <property type="entry name" value="PQQ"/>
    <property type="match status" value="3"/>
</dbReference>
<dbReference type="SUPFAM" id="SSF50998">
    <property type="entry name" value="Quinoprotein alcohol dehydrogenase-like"/>
    <property type="match status" value="1"/>
</dbReference>
<reference evidence="4" key="1">
    <citation type="submission" date="2016-10" db="EMBL/GenBank/DDBJ databases">
        <authorList>
            <person name="Varghese N."/>
            <person name="Submissions S."/>
        </authorList>
    </citation>
    <scope>NUCLEOTIDE SEQUENCE [LARGE SCALE GENOMIC DNA]</scope>
    <source>
        <strain evidence="4">CGMCC 1.10118</strain>
    </source>
</reference>
<keyword evidence="4" id="KW-1185">Reference proteome</keyword>
<evidence type="ECO:0000313" key="4">
    <source>
        <dbReference type="Proteomes" id="UP000199170"/>
    </source>
</evidence>
<accession>A0A1H3I8P7</accession>
<dbReference type="Gene3D" id="2.130.10.10">
    <property type="entry name" value="YVTN repeat-like/Quinoprotein amine dehydrogenase"/>
    <property type="match status" value="1"/>
</dbReference>
<dbReference type="OrthoDB" id="8638at2157"/>
<dbReference type="EMBL" id="FNPB01000009">
    <property type="protein sequence ID" value="SDY23845.1"/>
    <property type="molecule type" value="Genomic_DNA"/>
</dbReference>
<dbReference type="STRING" id="660517.SAMN04487946_10952"/>
<dbReference type="AlphaFoldDB" id="A0A1H3I8P7"/>
<feature type="domain" description="Pyrrolo-quinoline quinone repeat" evidence="2">
    <location>
        <begin position="27"/>
        <end position="120"/>
    </location>
</feature>
<dbReference type="Proteomes" id="UP000199170">
    <property type="component" value="Unassembled WGS sequence"/>
</dbReference>
<organism evidence="3 4">
    <name type="scientific">Halobellus clavatus</name>
    <dbReference type="NCBI Taxonomy" id="660517"/>
    <lineage>
        <taxon>Archaea</taxon>
        <taxon>Methanobacteriati</taxon>
        <taxon>Methanobacteriota</taxon>
        <taxon>Stenosarchaea group</taxon>
        <taxon>Halobacteria</taxon>
        <taxon>Halobacteriales</taxon>
        <taxon>Haloferacaceae</taxon>
        <taxon>Halobellus</taxon>
    </lineage>
</organism>
<gene>
    <name evidence="3" type="ORF">SAMN04487946_10952</name>
</gene>
<dbReference type="PANTHER" id="PTHR34512">
    <property type="entry name" value="CELL SURFACE PROTEIN"/>
    <property type="match status" value="1"/>
</dbReference>
<dbReference type="PANTHER" id="PTHR34512:SF30">
    <property type="entry name" value="OUTER MEMBRANE PROTEIN ASSEMBLY FACTOR BAMB"/>
    <property type="match status" value="1"/>
</dbReference>
<name>A0A1H3I8P7_9EURY</name>
<feature type="domain" description="Pyrrolo-quinoline quinone repeat" evidence="2">
    <location>
        <begin position="152"/>
        <end position="255"/>
    </location>
</feature>
<dbReference type="InterPro" id="IPR002372">
    <property type="entry name" value="PQQ_rpt_dom"/>
</dbReference>
<proteinExistence type="predicted"/>
<evidence type="ECO:0000313" key="3">
    <source>
        <dbReference type="EMBL" id="SDY23845.1"/>
    </source>
</evidence>
<dbReference type="InterPro" id="IPR015943">
    <property type="entry name" value="WD40/YVTN_repeat-like_dom_sf"/>
</dbReference>
<feature type="region of interest" description="Disordered" evidence="1">
    <location>
        <begin position="1"/>
        <end position="26"/>
    </location>
</feature>
<dbReference type="InterPro" id="IPR018391">
    <property type="entry name" value="PQQ_b-propeller_rpt"/>
</dbReference>
<dbReference type="InterPro" id="IPR011047">
    <property type="entry name" value="Quinoprotein_ADH-like_sf"/>
</dbReference>
<sequence>MSNALQQRAVELGDVPPARSRHAGKRSAVTLPGALVVTGTATGDVVAYDRTTLDERWRERRDTEMTSVVAAEPFGDGVVIGERSAEGTLRCYDQKTGELRWQYATARDLGAPQKSSRFFLPFVAALETAGDRLYVASRRYERDGDHRSFTSAVYAFDETGDVVWTHETDASPISLDVEERRLAVAYNRCPGTHQHGVVVLDAATGTVRYEWDPGTDGQRRVGDVSLVSDGVIVASHGDYCGYRLHDGGAEQWCVDLGTPAAIGDETVYAYPNHVHATADAAVFVTGNTYSRDGRETASLHPREHTAFGYTPDGECVWTASAGGFASELGVGGNHVAVPGAQHFRTRDAAVHGLRIFSTETGLEATFETDGIVTAVALDGESFVAVEEPVVYHDEGEKRGTYRLVSGASRREARAHRDHL</sequence>
<dbReference type="Pfam" id="PF13360">
    <property type="entry name" value="PQQ_2"/>
    <property type="match status" value="2"/>
</dbReference>